<evidence type="ECO:0000256" key="13">
    <source>
        <dbReference type="ARBA" id="ARBA00022723"/>
    </source>
</evidence>
<dbReference type="InterPro" id="IPR008279">
    <property type="entry name" value="PEP-util_enz_mobile_dom"/>
</dbReference>
<dbReference type="NCBIfam" id="TIGR01417">
    <property type="entry name" value="PTS_I_fam"/>
    <property type="match status" value="1"/>
</dbReference>
<dbReference type="Pfam" id="PF02896">
    <property type="entry name" value="PEP-utilizers_C"/>
    <property type="match status" value="1"/>
</dbReference>
<keyword evidence="15 17" id="KW-0460">Magnesium</keyword>
<keyword evidence="26" id="KW-1185">Reference proteome</keyword>
<evidence type="ECO:0000256" key="5">
    <source>
        <dbReference type="ARBA" id="ARBA00007837"/>
    </source>
</evidence>
<evidence type="ECO:0000256" key="10">
    <source>
        <dbReference type="ARBA" id="ARBA00022597"/>
    </source>
</evidence>
<comment type="function">
    <text evidence="3 17">General (non sugar-specific) component of the phosphoenolpyruvate-dependent sugar phosphotransferase system (sugar PTS). This major carbohydrate active-transport system catalyzes the phosphorylation of incoming sugar substrates concomitantly with their translocation across the cell membrane. Enzyme I transfers the phosphoryl group from phosphoenolpyruvate (PEP) to the phosphoryl carrier protein (HPr).</text>
</comment>
<proteinExistence type="inferred from homology"/>
<keyword evidence="21" id="KW-0175">Coiled coil</keyword>
<dbReference type="GO" id="GO:0008965">
    <property type="term" value="F:phosphoenolpyruvate-protein phosphotransferase activity"/>
    <property type="evidence" value="ECO:0007669"/>
    <property type="project" value="UniProtKB-EC"/>
</dbReference>
<evidence type="ECO:0000256" key="19">
    <source>
        <dbReference type="PIRSR" id="PIRSR000732-2"/>
    </source>
</evidence>
<dbReference type="InterPro" id="IPR050499">
    <property type="entry name" value="PEP-utilizing_PTS_enzyme"/>
</dbReference>
<feature type="active site" description="Proton donor" evidence="18">
    <location>
        <position position="506"/>
    </location>
</feature>
<evidence type="ECO:0000256" key="16">
    <source>
        <dbReference type="ARBA" id="ARBA00033235"/>
    </source>
</evidence>
<dbReference type="Pfam" id="PF00391">
    <property type="entry name" value="PEP-utilizers"/>
    <property type="match status" value="1"/>
</dbReference>
<keyword evidence="9 17" id="KW-0963">Cytoplasm</keyword>
<evidence type="ECO:0000256" key="7">
    <source>
        <dbReference type="ARBA" id="ARBA00016544"/>
    </source>
</evidence>
<dbReference type="GO" id="GO:0016301">
    <property type="term" value="F:kinase activity"/>
    <property type="evidence" value="ECO:0007669"/>
    <property type="project" value="UniProtKB-KW"/>
</dbReference>
<evidence type="ECO:0000256" key="1">
    <source>
        <dbReference type="ARBA" id="ARBA00000683"/>
    </source>
</evidence>
<comment type="catalytic activity">
    <reaction evidence="1 17">
        <text>L-histidyl-[protein] + phosphoenolpyruvate = N(pros)-phospho-L-histidyl-[protein] + pyruvate</text>
        <dbReference type="Rhea" id="RHEA:23880"/>
        <dbReference type="Rhea" id="RHEA-COMP:9745"/>
        <dbReference type="Rhea" id="RHEA-COMP:9746"/>
        <dbReference type="ChEBI" id="CHEBI:15361"/>
        <dbReference type="ChEBI" id="CHEBI:29979"/>
        <dbReference type="ChEBI" id="CHEBI:58702"/>
        <dbReference type="ChEBI" id="CHEBI:64837"/>
        <dbReference type="EC" id="2.7.3.9"/>
    </reaction>
</comment>
<dbReference type="InterPro" id="IPR006318">
    <property type="entry name" value="PTS_EI-like"/>
</dbReference>
<dbReference type="EC" id="2.7.3.9" evidence="6 17"/>
<evidence type="ECO:0000256" key="11">
    <source>
        <dbReference type="ARBA" id="ARBA00022679"/>
    </source>
</evidence>
<evidence type="ECO:0000256" key="12">
    <source>
        <dbReference type="ARBA" id="ARBA00022683"/>
    </source>
</evidence>
<dbReference type="OrthoDB" id="9765468at2"/>
<dbReference type="SUPFAM" id="SSF52009">
    <property type="entry name" value="Phosphohistidine domain"/>
    <property type="match status" value="1"/>
</dbReference>
<dbReference type="PIRSF" id="PIRSF000732">
    <property type="entry name" value="PTS_enzyme_I"/>
    <property type="match status" value="1"/>
</dbReference>
<evidence type="ECO:0000256" key="18">
    <source>
        <dbReference type="PIRSR" id="PIRSR000732-1"/>
    </source>
</evidence>
<evidence type="ECO:0000256" key="20">
    <source>
        <dbReference type="PIRSR" id="PIRSR000732-3"/>
    </source>
</evidence>
<evidence type="ECO:0000256" key="14">
    <source>
        <dbReference type="ARBA" id="ARBA00022777"/>
    </source>
</evidence>
<evidence type="ECO:0000256" key="9">
    <source>
        <dbReference type="ARBA" id="ARBA00022490"/>
    </source>
</evidence>
<feature type="binding site" evidence="19">
    <location>
        <position position="469"/>
    </location>
    <ligand>
        <name>phosphoenolpyruvate</name>
        <dbReference type="ChEBI" id="CHEBI:58702"/>
    </ligand>
</feature>
<feature type="active site" description="Tele-phosphohistidine intermediate" evidence="18">
    <location>
        <position position="193"/>
    </location>
</feature>
<evidence type="ECO:0000256" key="21">
    <source>
        <dbReference type="SAM" id="Coils"/>
    </source>
</evidence>
<evidence type="ECO:0000256" key="8">
    <source>
        <dbReference type="ARBA" id="ARBA00022448"/>
    </source>
</evidence>
<feature type="domain" description="Phosphotransferase system enzyme I N-terminal" evidence="24">
    <location>
        <begin position="7"/>
        <end position="130"/>
    </location>
</feature>
<dbReference type="GO" id="GO:0005737">
    <property type="term" value="C:cytoplasm"/>
    <property type="evidence" value="ECO:0007669"/>
    <property type="project" value="UniProtKB-SubCell"/>
</dbReference>
<dbReference type="PANTHER" id="PTHR46244">
    <property type="entry name" value="PHOSPHOENOLPYRUVATE-PROTEIN PHOSPHOTRANSFERASE"/>
    <property type="match status" value="1"/>
</dbReference>
<feature type="domain" description="PEP-utilising enzyme mobile" evidence="22">
    <location>
        <begin position="157"/>
        <end position="229"/>
    </location>
</feature>
<name>A0A1L8CUC2_9THEO</name>
<evidence type="ECO:0000256" key="17">
    <source>
        <dbReference type="PIRNR" id="PIRNR000732"/>
    </source>
</evidence>
<accession>A0A1L8CUC2</accession>
<keyword evidence="12 17" id="KW-0598">Phosphotransferase system</keyword>
<dbReference type="InterPro" id="IPR018274">
    <property type="entry name" value="PEP_util_AS"/>
</dbReference>
<dbReference type="Gene3D" id="1.10.274.10">
    <property type="entry name" value="PtsI, HPr-binding domain"/>
    <property type="match status" value="1"/>
</dbReference>
<dbReference type="InterPro" id="IPR015813">
    <property type="entry name" value="Pyrv/PenolPyrv_kinase-like_dom"/>
</dbReference>
<evidence type="ECO:0000256" key="3">
    <source>
        <dbReference type="ARBA" id="ARBA00002728"/>
    </source>
</evidence>
<keyword evidence="25" id="KW-0670">Pyruvate</keyword>
<keyword evidence="14 17" id="KW-0418">Kinase</keyword>
<feature type="binding site" evidence="19">
    <location>
        <position position="336"/>
    </location>
    <ligand>
        <name>phosphoenolpyruvate</name>
        <dbReference type="ChEBI" id="CHEBI:58702"/>
    </ligand>
</feature>
<dbReference type="EMBL" id="BDJK01000013">
    <property type="protein sequence ID" value="GAV22449.1"/>
    <property type="molecule type" value="Genomic_DNA"/>
</dbReference>
<evidence type="ECO:0000313" key="26">
    <source>
        <dbReference type="Proteomes" id="UP000187485"/>
    </source>
</evidence>
<evidence type="ECO:0000256" key="4">
    <source>
        <dbReference type="ARBA" id="ARBA00004496"/>
    </source>
</evidence>
<dbReference type="InterPro" id="IPR036618">
    <property type="entry name" value="PtsI_HPr-bd_sf"/>
</dbReference>
<feature type="binding site" evidence="20">
    <location>
        <position position="459"/>
    </location>
    <ligand>
        <name>Mg(2+)</name>
        <dbReference type="ChEBI" id="CHEBI:18420"/>
    </ligand>
</feature>
<keyword evidence="8 17" id="KW-0813">Transport</keyword>
<dbReference type="PANTHER" id="PTHR46244:SF3">
    <property type="entry name" value="PHOSPHOENOLPYRUVATE-PROTEIN PHOSPHOTRANSFERASE"/>
    <property type="match status" value="1"/>
</dbReference>
<organism evidence="25 26">
    <name type="scientific">Carboxydothermus pertinax</name>
    <dbReference type="NCBI Taxonomy" id="870242"/>
    <lineage>
        <taxon>Bacteria</taxon>
        <taxon>Bacillati</taxon>
        <taxon>Bacillota</taxon>
        <taxon>Clostridia</taxon>
        <taxon>Thermoanaerobacterales</taxon>
        <taxon>Thermoanaerobacteraceae</taxon>
        <taxon>Carboxydothermus</taxon>
    </lineage>
</organism>
<dbReference type="Gene3D" id="3.50.30.10">
    <property type="entry name" value="Phosphohistidine domain"/>
    <property type="match status" value="1"/>
</dbReference>
<dbReference type="PRINTS" id="PR01736">
    <property type="entry name" value="PHPHTRNFRASE"/>
</dbReference>
<comment type="subcellular location">
    <subcellularLocation>
        <location evidence="4 17">Cytoplasm</location>
    </subcellularLocation>
</comment>
<dbReference type="Proteomes" id="UP000187485">
    <property type="component" value="Unassembled WGS sequence"/>
</dbReference>
<feature type="binding site" evidence="19">
    <location>
        <position position="300"/>
    </location>
    <ligand>
        <name>phosphoenolpyruvate</name>
        <dbReference type="ChEBI" id="CHEBI:58702"/>
    </ligand>
</feature>
<dbReference type="PROSITE" id="PS00370">
    <property type="entry name" value="PEP_ENZYMES_PHOS_SITE"/>
    <property type="match status" value="1"/>
</dbReference>
<dbReference type="RefSeq" id="WP_075858932.1">
    <property type="nucleotide sequence ID" value="NZ_BDJK01000013.1"/>
</dbReference>
<dbReference type="SUPFAM" id="SSF51621">
    <property type="entry name" value="Phosphoenolpyruvate/pyruvate domain"/>
    <property type="match status" value="1"/>
</dbReference>
<evidence type="ECO:0000256" key="15">
    <source>
        <dbReference type="ARBA" id="ARBA00022842"/>
    </source>
</evidence>
<protein>
    <recommendedName>
        <fullName evidence="7 17">Phosphoenolpyruvate-protein phosphotransferase</fullName>
        <ecNumber evidence="6 17">2.7.3.9</ecNumber>
    </recommendedName>
    <alternativeName>
        <fullName evidence="16 17">Phosphotransferase system, enzyme I</fullName>
    </alternativeName>
</protein>
<feature type="coiled-coil region" evidence="21">
    <location>
        <begin position="40"/>
        <end position="68"/>
    </location>
</feature>
<dbReference type="Gene3D" id="3.20.20.60">
    <property type="entry name" value="Phosphoenolpyruvate-binding domains"/>
    <property type="match status" value="1"/>
</dbReference>
<evidence type="ECO:0000256" key="6">
    <source>
        <dbReference type="ARBA" id="ARBA00012232"/>
    </source>
</evidence>
<dbReference type="GO" id="GO:0009401">
    <property type="term" value="P:phosphoenolpyruvate-dependent sugar phosphotransferase system"/>
    <property type="evidence" value="ECO:0007669"/>
    <property type="project" value="UniProtKB-KW"/>
</dbReference>
<dbReference type="InterPro" id="IPR000121">
    <property type="entry name" value="PEP_util_C"/>
</dbReference>
<feature type="binding site" evidence="19">
    <location>
        <begin position="458"/>
        <end position="459"/>
    </location>
    <ligand>
        <name>phosphoenolpyruvate</name>
        <dbReference type="ChEBI" id="CHEBI:58702"/>
    </ligand>
</feature>
<feature type="domain" description="PEP-utilising enzyme C-terminal" evidence="23">
    <location>
        <begin position="260"/>
        <end position="545"/>
    </location>
</feature>
<dbReference type="InterPro" id="IPR008731">
    <property type="entry name" value="PTS_EIN"/>
</dbReference>
<dbReference type="GO" id="GO:0046872">
    <property type="term" value="F:metal ion binding"/>
    <property type="evidence" value="ECO:0007669"/>
    <property type="project" value="UniProtKB-KW"/>
</dbReference>
<evidence type="ECO:0000259" key="22">
    <source>
        <dbReference type="Pfam" id="PF00391"/>
    </source>
</evidence>
<keyword evidence="13 17" id="KW-0479">Metal-binding</keyword>
<dbReference type="STRING" id="870242.cpu_09590"/>
<evidence type="ECO:0000256" key="2">
    <source>
        <dbReference type="ARBA" id="ARBA00001946"/>
    </source>
</evidence>
<dbReference type="Pfam" id="PF05524">
    <property type="entry name" value="PEP-utilisers_N"/>
    <property type="match status" value="1"/>
</dbReference>
<evidence type="ECO:0000259" key="24">
    <source>
        <dbReference type="Pfam" id="PF05524"/>
    </source>
</evidence>
<gene>
    <name evidence="25" type="ORF">cpu_09590</name>
</gene>
<keyword evidence="11 17" id="KW-0808">Transferase</keyword>
<comment type="cofactor">
    <cofactor evidence="2 17 20">
        <name>Mg(2+)</name>
        <dbReference type="ChEBI" id="CHEBI:18420"/>
    </cofactor>
</comment>
<dbReference type="AlphaFoldDB" id="A0A1L8CUC2"/>
<keyword evidence="10 17" id="KW-0762">Sugar transport</keyword>
<dbReference type="InterPro" id="IPR040442">
    <property type="entry name" value="Pyrv_kinase-like_dom_sf"/>
</dbReference>
<dbReference type="InterPro" id="IPR024692">
    <property type="entry name" value="PTS_EI"/>
</dbReference>
<comment type="caution">
    <text evidence="25">The sequence shown here is derived from an EMBL/GenBank/DDBJ whole genome shotgun (WGS) entry which is preliminary data.</text>
</comment>
<evidence type="ECO:0000313" key="25">
    <source>
        <dbReference type="EMBL" id="GAV22449.1"/>
    </source>
</evidence>
<evidence type="ECO:0000259" key="23">
    <source>
        <dbReference type="Pfam" id="PF02896"/>
    </source>
</evidence>
<dbReference type="SUPFAM" id="SSF47831">
    <property type="entry name" value="Enzyme I of the PEP:sugar phosphotransferase system HPr-binding (sub)domain"/>
    <property type="match status" value="1"/>
</dbReference>
<dbReference type="InterPro" id="IPR036637">
    <property type="entry name" value="Phosphohistidine_dom_sf"/>
</dbReference>
<comment type="similarity">
    <text evidence="5 17">Belongs to the PEP-utilizing enzyme family.</text>
</comment>
<feature type="binding site" evidence="20">
    <location>
        <position position="435"/>
    </location>
    <ligand>
        <name>Mg(2+)</name>
        <dbReference type="ChEBI" id="CHEBI:18420"/>
    </ligand>
</feature>
<reference evidence="26" key="1">
    <citation type="submission" date="2016-12" db="EMBL/GenBank/DDBJ databases">
        <title>Draft Genome Sequences od Carboxydothermus pertinax and islandicus, Hydrogenogenic Carboxydotrophic Bacteria.</title>
        <authorList>
            <person name="Fukuyama Y."/>
            <person name="Ohmae K."/>
            <person name="Yoneda Y."/>
            <person name="Yoshida T."/>
            <person name="Sako Y."/>
        </authorList>
    </citation>
    <scope>NUCLEOTIDE SEQUENCE [LARGE SCALE GENOMIC DNA]</scope>
    <source>
        <strain evidence="26">Ug1</strain>
    </source>
</reference>
<sequence>MGEKRVTGLGISEGIALGKVLIYKSFAAQKTRKFITELEVKAESERLKAAKERIISELEELIAKTEKTLGTEKAGILKGQKSFLDDPAFYPEIEKLILERNYSAEAAVQEVVEKFAEIFAGMDSDYMRERAQDIRDVGRRLLVQLTGEKPFQLTEINEEIILAAEDLTPSETVQLNKKFVLGIIGKIGGKTSHTAILARSLGIPAVLGLGEGFLELKDGDYIILDGSNGLVIINPEEKTLEEYREKVAIEQERNQNLKEIIILPAITRDGKRVEVAANIGTPEEADLALNQGAEGIGLYRTEFLFMSKKEMPSEEEQFKDYRQVAEVMGDKPVIIRTLDIGGDKELPYLNLPQERNPFLGYRAIRIGLEQKELLKIQLRAILRASAYGNLKVMLPMISSLEEFRKVKMIFEEIKDELKALDISFNPKIELGIMIEVPSAALLAPAFAQEVDFFSIGTNDLVQYCLAVDRMNEKVAFLYDHFHPAVLRLIKMVADAAKAAEKWVGMCGGMAGDPLATPLLVGLGLKELSMEAGKIGKIKQIIRKLDARDCQKLAEEVLKLPTTQEVREKLLEYSKANIL</sequence>